<dbReference type="GO" id="GO:0043190">
    <property type="term" value="C:ATP-binding cassette (ABC) transporter complex"/>
    <property type="evidence" value="ECO:0007669"/>
    <property type="project" value="InterPro"/>
</dbReference>
<dbReference type="AlphaFoldDB" id="V4PY40"/>
<keyword evidence="4" id="KW-1185">Reference proteome</keyword>
<comment type="function">
    <text evidence="1">Could be part of an ABC transporter complex.</text>
</comment>
<evidence type="ECO:0008006" key="5">
    <source>
        <dbReference type="Google" id="ProtNLM"/>
    </source>
</evidence>
<dbReference type="PATRIC" id="fig|1121022.4.peg.1865"/>
<dbReference type="RefSeq" id="WP_018082036.1">
    <property type="nucleotide sequence ID" value="NZ_AQWM01000010.1"/>
</dbReference>
<feature type="transmembrane region" description="Helical" evidence="2">
    <location>
        <begin position="326"/>
        <end position="347"/>
    </location>
</feature>
<name>V4PY40_9CAUL</name>
<comment type="caution">
    <text evidence="3">The sequence shown here is derived from an EMBL/GenBank/DDBJ whole genome shotgun (WGS) entry which is preliminary data.</text>
</comment>
<keyword evidence="2" id="KW-1133">Transmembrane helix</keyword>
<keyword evidence="2" id="KW-0472">Membrane</keyword>
<dbReference type="NCBIfam" id="TIGR00056">
    <property type="entry name" value="MlaE family lipid ABC transporter permease subunit"/>
    <property type="match status" value="1"/>
</dbReference>
<sequence length="392" mass="42718">MPKAPPSAIKAKFTLTLPEKGDAKGDSIAILNLTGQWIVTRLEGVSSRLVAALKKHDKVRITGEGLEAVDTAGAFTLRQAVADKLDGDIFSDNENYARIYALVTTCKGDVDAYEQDNPSKQKFWLHPVYYVLEHLGRIMSAFGRGFINQSVFMGHVITLWMLSIVRPSRVRWAALFNIMQRAGLESLPIIFFTNMFVGATLAFLLVLTLKQFGAAVFAVDMVAIGVLREFGPLIAAVLISGRSASAFAAEIGSMKINQEIDAMRVMGIDPYEALVLPRVIALVVMMPLITFVGMFAGMLGGALAIWGSLGNGPAFFVQRMHDYVPAVNLFVGMIKTPFLAITIAVVGCRMGMTVKDDVISLGRQVTTAVVQSIFLVFMIDAIFAMLFNGFVF</sequence>
<dbReference type="EMBL" id="AWGB01000014">
    <property type="protein sequence ID" value="ESQ92339.1"/>
    <property type="molecule type" value="Genomic_DNA"/>
</dbReference>
<dbReference type="PANTHER" id="PTHR30188">
    <property type="entry name" value="ABC TRANSPORTER PERMEASE PROTEIN-RELATED"/>
    <property type="match status" value="1"/>
</dbReference>
<dbReference type="GO" id="GO:0005548">
    <property type="term" value="F:phospholipid transporter activity"/>
    <property type="evidence" value="ECO:0007669"/>
    <property type="project" value="TreeGrafter"/>
</dbReference>
<evidence type="ECO:0000313" key="4">
    <source>
        <dbReference type="Proteomes" id="UP000017837"/>
    </source>
</evidence>
<feature type="transmembrane region" description="Helical" evidence="2">
    <location>
        <begin position="215"/>
        <end position="239"/>
    </location>
</feature>
<keyword evidence="2" id="KW-0812">Transmembrane</keyword>
<evidence type="ECO:0000313" key="3">
    <source>
        <dbReference type="EMBL" id="ESQ92339.1"/>
    </source>
</evidence>
<feature type="transmembrane region" description="Helical" evidence="2">
    <location>
        <begin position="368"/>
        <end position="391"/>
    </location>
</feature>
<organism evidence="3 4">
    <name type="scientific">Asticcacaulis benevestitus DSM 16100 = ATCC BAA-896</name>
    <dbReference type="NCBI Taxonomy" id="1121022"/>
    <lineage>
        <taxon>Bacteria</taxon>
        <taxon>Pseudomonadati</taxon>
        <taxon>Pseudomonadota</taxon>
        <taxon>Alphaproteobacteria</taxon>
        <taxon>Caulobacterales</taxon>
        <taxon>Caulobacteraceae</taxon>
        <taxon>Asticcacaulis</taxon>
    </lineage>
</organism>
<comment type="similarity">
    <text evidence="2">Belongs to the MlaE permease family.</text>
</comment>
<proteinExistence type="inferred from homology"/>
<dbReference type="eggNOG" id="COG0767">
    <property type="taxonomic scope" value="Bacteria"/>
</dbReference>
<dbReference type="STRING" id="1121022.GCA_000376105_02369"/>
<dbReference type="InterPro" id="IPR030802">
    <property type="entry name" value="Permease_MalE"/>
</dbReference>
<feature type="transmembrane region" description="Helical" evidence="2">
    <location>
        <begin position="146"/>
        <end position="165"/>
    </location>
</feature>
<keyword evidence="2" id="KW-0997">Cell inner membrane</keyword>
<dbReference type="Pfam" id="PF02405">
    <property type="entry name" value="MlaE"/>
    <property type="match status" value="1"/>
</dbReference>
<gene>
    <name evidence="3" type="ORF">ABENE_09255</name>
</gene>
<dbReference type="PANTHER" id="PTHR30188:SF3">
    <property type="entry name" value="ABC TRANSPORTER PERMEASE"/>
    <property type="match status" value="1"/>
</dbReference>
<evidence type="ECO:0000256" key="2">
    <source>
        <dbReference type="RuleBase" id="RU362044"/>
    </source>
</evidence>
<comment type="subcellular location">
    <subcellularLocation>
        <location evidence="2">Cell inner membrane</location>
        <topology evidence="2">Multi-pass membrane protein</topology>
    </subcellularLocation>
</comment>
<reference evidence="3 4" key="1">
    <citation type="journal article" date="2014" name="Nature">
        <title>Sequential evolution of bacterial morphology by co-option of a developmental regulator.</title>
        <authorList>
            <person name="Jiang C."/>
            <person name="Brown P.J."/>
            <person name="Ducret A."/>
            <person name="Brun Y.V."/>
        </authorList>
    </citation>
    <scope>NUCLEOTIDE SEQUENCE [LARGE SCALE GENOMIC DNA]</scope>
    <source>
        <strain evidence="3 4">DSM 16100</strain>
    </source>
</reference>
<keyword evidence="2" id="KW-1003">Cell membrane</keyword>
<dbReference type="InterPro" id="IPR003453">
    <property type="entry name" value="ABC_MlaE_roteobac"/>
</dbReference>
<dbReference type="Proteomes" id="UP000017837">
    <property type="component" value="Unassembled WGS sequence"/>
</dbReference>
<evidence type="ECO:0000256" key="1">
    <source>
        <dbReference type="ARBA" id="ARBA00003787"/>
    </source>
</evidence>
<protein>
    <recommendedName>
        <fullName evidence="5">ABC transporter permease</fullName>
    </recommendedName>
</protein>
<feature type="transmembrane region" description="Helical" evidence="2">
    <location>
        <begin position="186"/>
        <end position="209"/>
    </location>
</feature>
<accession>V4PY40</accession>
<feature type="transmembrane region" description="Helical" evidence="2">
    <location>
        <begin position="279"/>
        <end position="306"/>
    </location>
</feature>